<keyword evidence="4" id="KW-1185">Reference proteome</keyword>
<dbReference type="EMBL" id="JAIPUX010003289">
    <property type="protein sequence ID" value="KAH0621536.1"/>
    <property type="molecule type" value="Genomic_DNA"/>
</dbReference>
<dbReference type="SMART" id="SM00360">
    <property type="entry name" value="RRM"/>
    <property type="match status" value="1"/>
</dbReference>
<reference evidence="3 4" key="1">
    <citation type="journal article" date="2022" name="Gigascience">
        <title>A chromosome-level genome assembly and annotation of the desert horned lizard, Phrynosoma platyrhinos, provides insight into chromosomal rearrangements among reptiles.</title>
        <authorList>
            <person name="Koochekian N."/>
            <person name="Ascanio A."/>
            <person name="Farleigh K."/>
            <person name="Card D.C."/>
            <person name="Schield D.R."/>
            <person name="Castoe T.A."/>
            <person name="Jezkova T."/>
        </authorList>
    </citation>
    <scope>NUCLEOTIDE SEQUENCE [LARGE SCALE GENOMIC DNA]</scope>
    <source>
        <strain evidence="3">NK-2021</strain>
    </source>
</reference>
<gene>
    <name evidence="3" type="ORF">JD844_022926</name>
</gene>
<dbReference type="Proteomes" id="UP000826234">
    <property type="component" value="Unassembled WGS sequence"/>
</dbReference>
<dbReference type="Gene3D" id="3.30.70.330">
    <property type="match status" value="2"/>
</dbReference>
<accession>A0ABQ7SVS6</accession>
<comment type="caution">
    <text evidence="3">The sequence shown here is derived from an EMBL/GenBank/DDBJ whole genome shotgun (WGS) entry which is preliminary data.</text>
</comment>
<proteinExistence type="predicted"/>
<evidence type="ECO:0000313" key="3">
    <source>
        <dbReference type="EMBL" id="KAH0621536.1"/>
    </source>
</evidence>
<name>A0ABQ7SVS6_PHRPL</name>
<dbReference type="InterPro" id="IPR000504">
    <property type="entry name" value="RRM_dom"/>
</dbReference>
<dbReference type="InterPro" id="IPR035979">
    <property type="entry name" value="RBD_domain_sf"/>
</dbReference>
<evidence type="ECO:0000256" key="1">
    <source>
        <dbReference type="PROSITE-ProRule" id="PRU00176"/>
    </source>
</evidence>
<dbReference type="SUPFAM" id="SSF54928">
    <property type="entry name" value="RNA-binding domain, RBD"/>
    <property type="match status" value="1"/>
</dbReference>
<evidence type="ECO:0000259" key="2">
    <source>
        <dbReference type="PROSITE" id="PS50102"/>
    </source>
</evidence>
<organism evidence="3 4">
    <name type="scientific">Phrynosoma platyrhinos</name>
    <name type="common">Desert horned lizard</name>
    <dbReference type="NCBI Taxonomy" id="52577"/>
    <lineage>
        <taxon>Eukaryota</taxon>
        <taxon>Metazoa</taxon>
        <taxon>Chordata</taxon>
        <taxon>Craniata</taxon>
        <taxon>Vertebrata</taxon>
        <taxon>Euteleostomi</taxon>
        <taxon>Lepidosauria</taxon>
        <taxon>Squamata</taxon>
        <taxon>Bifurcata</taxon>
        <taxon>Unidentata</taxon>
        <taxon>Episquamata</taxon>
        <taxon>Toxicofera</taxon>
        <taxon>Iguania</taxon>
        <taxon>Phrynosomatidae</taxon>
        <taxon>Phrynosomatinae</taxon>
        <taxon>Phrynosoma</taxon>
    </lineage>
</organism>
<evidence type="ECO:0000313" key="4">
    <source>
        <dbReference type="Proteomes" id="UP000826234"/>
    </source>
</evidence>
<protein>
    <recommendedName>
        <fullName evidence="2">RRM domain-containing protein</fullName>
    </recommendedName>
</protein>
<sequence>MSTTAKNVLNYLLPAGYQAVWGDVKTNPEQLEHKSGMNGPKQETRSHMQGSSFHLLINKIKYETCTVVHKTEYIFGDKYWTISLLTSGYRTALNECHTELSQSQEHDEYVSSTSQKTNSPQCKHLGYSSTFSELVVRQPKSFVSYSGVTRAEQETKVTTYIRAACLLQVEQLPDLSSLETSDTRSQESVSRRLSVVSEFPFVQQQLFRLFDLIPGLEACETYQGLYSKRVYAMIQYSNVASAIYAKNRLNGFEYPFGNRLLVTFIEDETDQNDLIQEIATDLVNSELSSTILKDDSVLQLLGSSESQIPTVSLQTDAALPACKRKAPPDSSVRERLFILFDPHPLSQDILENVLCRFGSFINAYIIPGENMAFAMFAERASASDTIAALHGKTVNGVKLKVKLADLPIENSSKS</sequence>
<keyword evidence="1" id="KW-0694">RNA-binding</keyword>
<dbReference type="InterPro" id="IPR012677">
    <property type="entry name" value="Nucleotide-bd_a/b_plait_sf"/>
</dbReference>
<dbReference type="PROSITE" id="PS50102">
    <property type="entry name" value="RRM"/>
    <property type="match status" value="1"/>
</dbReference>
<feature type="domain" description="RRM" evidence="2">
    <location>
        <begin position="334"/>
        <end position="406"/>
    </location>
</feature>